<keyword evidence="2" id="KW-0964">Secreted</keyword>
<feature type="chain" id="PRO_5034537394" description="Mammaglobin-A-like" evidence="3">
    <location>
        <begin position="19"/>
        <end position="117"/>
    </location>
</feature>
<dbReference type="PANTHER" id="PTHR14037">
    <property type="entry name" value="MAMMAGLOBIN-RELATED"/>
    <property type="match status" value="1"/>
</dbReference>
<proteinExistence type="predicted"/>
<dbReference type="InterPro" id="IPR016126">
    <property type="entry name" value="Secretoglobin"/>
</dbReference>
<reference evidence="4" key="1">
    <citation type="submission" date="2023-09" db="UniProtKB">
        <authorList>
            <consortium name="Ensembl"/>
        </authorList>
    </citation>
    <scope>IDENTIFICATION</scope>
</reference>
<dbReference type="PANTHER" id="PTHR14037:SF4">
    <property type="entry name" value="MAMMAGLOBIN-B"/>
    <property type="match status" value="1"/>
</dbReference>
<dbReference type="AlphaFoldDB" id="A0A8C0CUS0"/>
<dbReference type="CDD" id="cd00633">
    <property type="entry name" value="Secretoglobin"/>
    <property type="match status" value="1"/>
</dbReference>
<accession>A0A8C0CUS0</accession>
<comment type="subcellular location">
    <subcellularLocation>
        <location evidence="1">Secreted</location>
    </subcellularLocation>
</comment>
<evidence type="ECO:0000256" key="1">
    <source>
        <dbReference type="ARBA" id="ARBA00004613"/>
    </source>
</evidence>
<sequence length="117" mass="12706">MKPVTVLMLVAFPLYCYAGSGCSFLEEVIAKAANASVSTTEYRASLEEFINDENTANAVDKLKQCFLNQSVETLSNFNVMMVISAFSDVFRTMGQGQAGSKSVTDYAKASDECALFL</sequence>
<dbReference type="PROSITE" id="PS51257">
    <property type="entry name" value="PROKAR_LIPOPROTEIN"/>
    <property type="match status" value="1"/>
</dbReference>
<evidence type="ECO:0000256" key="2">
    <source>
        <dbReference type="ARBA" id="ARBA00022525"/>
    </source>
</evidence>
<dbReference type="GO" id="GO:0030521">
    <property type="term" value="P:androgen receptor signaling pathway"/>
    <property type="evidence" value="ECO:0007669"/>
    <property type="project" value="TreeGrafter"/>
</dbReference>
<evidence type="ECO:0000313" key="4">
    <source>
        <dbReference type="Ensembl" id="ENSBMSP00010010760.1"/>
    </source>
</evidence>
<keyword evidence="3" id="KW-0732">Signal</keyword>
<evidence type="ECO:0008006" key="5">
    <source>
        <dbReference type="Google" id="ProtNLM"/>
    </source>
</evidence>
<name>A0A8C0CUS0_BALMU</name>
<dbReference type="Pfam" id="PF01099">
    <property type="entry name" value="Uteroglobin"/>
    <property type="match status" value="1"/>
</dbReference>
<dbReference type="SUPFAM" id="SSF48201">
    <property type="entry name" value="Uteroglobin-like"/>
    <property type="match status" value="1"/>
</dbReference>
<feature type="signal peptide" evidence="3">
    <location>
        <begin position="1"/>
        <end position="18"/>
    </location>
</feature>
<dbReference type="GeneTree" id="ENSGT00390000013802"/>
<dbReference type="InterPro" id="IPR035960">
    <property type="entry name" value="Secretoglobin_sf"/>
</dbReference>
<organism evidence="4">
    <name type="scientific">Balaenoptera musculus</name>
    <name type="common">Blue whale</name>
    <dbReference type="NCBI Taxonomy" id="9771"/>
    <lineage>
        <taxon>Eukaryota</taxon>
        <taxon>Metazoa</taxon>
        <taxon>Chordata</taxon>
        <taxon>Craniata</taxon>
        <taxon>Vertebrata</taxon>
        <taxon>Euteleostomi</taxon>
        <taxon>Mammalia</taxon>
        <taxon>Eutheria</taxon>
        <taxon>Laurasiatheria</taxon>
        <taxon>Artiodactyla</taxon>
        <taxon>Whippomorpha</taxon>
        <taxon>Cetacea</taxon>
        <taxon>Mysticeti</taxon>
        <taxon>Balaenopteridae</taxon>
        <taxon>Balaenoptera</taxon>
    </lineage>
</organism>
<dbReference type="PROSITE" id="PS51311">
    <property type="entry name" value="SCGB"/>
    <property type="match status" value="1"/>
</dbReference>
<protein>
    <recommendedName>
        <fullName evidence="5">Mammaglobin-A-like</fullName>
    </recommendedName>
</protein>
<dbReference type="Ensembl" id="ENSBMST00010011943.1">
    <property type="protein sequence ID" value="ENSBMSP00010010760.1"/>
    <property type="gene ID" value="ENSBMSG00010007872.1"/>
</dbReference>
<dbReference type="GO" id="GO:0005615">
    <property type="term" value="C:extracellular space"/>
    <property type="evidence" value="ECO:0007669"/>
    <property type="project" value="TreeGrafter"/>
</dbReference>
<evidence type="ECO:0000256" key="3">
    <source>
        <dbReference type="SAM" id="SignalP"/>
    </source>
</evidence>